<sequence length="95" mass="10829">MLPPMRSHAVTKGHNKQPPQNLLYEEEVKMRTIPDPIKSPDLIDYQIKSGEVVKVTRQKLSELLEAKERKKNALDNIALVKEIIKVAIEEVEATN</sequence>
<reference evidence="2" key="2">
    <citation type="submission" date="2022-01" db="EMBL/GenBank/DDBJ databases">
        <authorList>
            <person name="Yamashiro T."/>
            <person name="Shiraishi A."/>
            <person name="Satake H."/>
            <person name="Nakayama K."/>
        </authorList>
    </citation>
    <scope>NUCLEOTIDE SEQUENCE</scope>
</reference>
<comment type="caution">
    <text evidence="2">The sequence shown here is derived from an EMBL/GenBank/DDBJ whole genome shotgun (WGS) entry which is preliminary data.</text>
</comment>
<reference evidence="2" key="1">
    <citation type="journal article" date="2022" name="Int. J. Mol. Sci.">
        <title>Draft Genome of Tanacetum Coccineum: Genomic Comparison of Closely Related Tanacetum-Family Plants.</title>
        <authorList>
            <person name="Yamashiro T."/>
            <person name="Shiraishi A."/>
            <person name="Nakayama K."/>
            <person name="Satake H."/>
        </authorList>
    </citation>
    <scope>NUCLEOTIDE SEQUENCE</scope>
</reference>
<proteinExistence type="predicted"/>
<dbReference type="Proteomes" id="UP001151760">
    <property type="component" value="Unassembled WGS sequence"/>
</dbReference>
<protein>
    <submittedName>
        <fullName evidence="2">Uncharacterized protein</fullName>
    </submittedName>
</protein>
<keyword evidence="3" id="KW-1185">Reference proteome</keyword>
<organism evidence="2 3">
    <name type="scientific">Tanacetum coccineum</name>
    <dbReference type="NCBI Taxonomy" id="301880"/>
    <lineage>
        <taxon>Eukaryota</taxon>
        <taxon>Viridiplantae</taxon>
        <taxon>Streptophyta</taxon>
        <taxon>Embryophyta</taxon>
        <taxon>Tracheophyta</taxon>
        <taxon>Spermatophyta</taxon>
        <taxon>Magnoliopsida</taxon>
        <taxon>eudicotyledons</taxon>
        <taxon>Gunneridae</taxon>
        <taxon>Pentapetalae</taxon>
        <taxon>asterids</taxon>
        <taxon>campanulids</taxon>
        <taxon>Asterales</taxon>
        <taxon>Asteraceae</taxon>
        <taxon>Asteroideae</taxon>
        <taxon>Anthemideae</taxon>
        <taxon>Anthemidinae</taxon>
        <taxon>Tanacetum</taxon>
    </lineage>
</organism>
<feature type="region of interest" description="Disordered" evidence="1">
    <location>
        <begin position="1"/>
        <end position="21"/>
    </location>
</feature>
<name>A0ABQ5B8N4_9ASTR</name>
<dbReference type="EMBL" id="BQNB010012958">
    <property type="protein sequence ID" value="GJT10047.1"/>
    <property type="molecule type" value="Genomic_DNA"/>
</dbReference>
<evidence type="ECO:0000256" key="1">
    <source>
        <dbReference type="SAM" id="MobiDB-lite"/>
    </source>
</evidence>
<gene>
    <name evidence="2" type="ORF">Tco_0857089</name>
</gene>
<evidence type="ECO:0000313" key="2">
    <source>
        <dbReference type="EMBL" id="GJT10047.1"/>
    </source>
</evidence>
<evidence type="ECO:0000313" key="3">
    <source>
        <dbReference type="Proteomes" id="UP001151760"/>
    </source>
</evidence>
<accession>A0ABQ5B8N4</accession>